<feature type="transmembrane region" description="Helical" evidence="1">
    <location>
        <begin position="172"/>
        <end position="197"/>
    </location>
</feature>
<name>A0A8H6HTM9_9AGAR</name>
<evidence type="ECO:0000313" key="2">
    <source>
        <dbReference type="EMBL" id="KAF6752429.1"/>
    </source>
</evidence>
<dbReference type="OrthoDB" id="3265734at2759"/>
<organism evidence="2 3">
    <name type="scientific">Ephemerocybe angulata</name>
    <dbReference type="NCBI Taxonomy" id="980116"/>
    <lineage>
        <taxon>Eukaryota</taxon>
        <taxon>Fungi</taxon>
        <taxon>Dikarya</taxon>
        <taxon>Basidiomycota</taxon>
        <taxon>Agaricomycotina</taxon>
        <taxon>Agaricomycetes</taxon>
        <taxon>Agaricomycetidae</taxon>
        <taxon>Agaricales</taxon>
        <taxon>Agaricineae</taxon>
        <taxon>Psathyrellaceae</taxon>
        <taxon>Ephemerocybe</taxon>
    </lineage>
</organism>
<dbReference type="Proteomes" id="UP000521943">
    <property type="component" value="Unassembled WGS sequence"/>
</dbReference>
<dbReference type="AlphaFoldDB" id="A0A8H6HTM9"/>
<dbReference type="EMBL" id="JACGCI010000044">
    <property type="protein sequence ID" value="KAF6752429.1"/>
    <property type="molecule type" value="Genomic_DNA"/>
</dbReference>
<evidence type="ECO:0000256" key="1">
    <source>
        <dbReference type="SAM" id="Phobius"/>
    </source>
</evidence>
<accession>A0A8H6HTM9</accession>
<dbReference type="Gene3D" id="2.60.120.260">
    <property type="entry name" value="Galactose-binding domain-like"/>
    <property type="match status" value="1"/>
</dbReference>
<keyword evidence="1" id="KW-0812">Transmembrane</keyword>
<keyword evidence="3" id="KW-1185">Reference proteome</keyword>
<keyword evidence="1" id="KW-1133">Transmembrane helix</keyword>
<protein>
    <submittedName>
        <fullName evidence="2">Uncharacterized protein</fullName>
    </submittedName>
</protein>
<evidence type="ECO:0000313" key="3">
    <source>
        <dbReference type="Proteomes" id="UP000521943"/>
    </source>
</evidence>
<proteinExistence type="predicted"/>
<keyword evidence="1" id="KW-0472">Membrane</keyword>
<comment type="caution">
    <text evidence="2">The sequence shown here is derived from an EMBL/GenBank/DDBJ whole genome shotgun (WGS) entry which is preliminary data.</text>
</comment>
<sequence>MSKILEIDDQDPNILYRPTSSWETKGRARGFNRTTRWTGTKGATLQVGFIGTRVEVFGSISPRSNTRRPPLSSYIVDNNKRTYKTYSGLPLDVETQYKVSFYVQENLSPDVVHQLLIRNDEEEDYFWIDFIRIIGDRVEVAPALSATATPPTPPVATSTQIPAEQAAKSKTISVGAIVGGVLGGIVLVAFIVLAIYFSRRRRLQRDAGHAESVGYSSKKAGRCEL</sequence>
<reference evidence="2 3" key="1">
    <citation type="submission" date="2020-07" db="EMBL/GenBank/DDBJ databases">
        <title>Comparative genomics of pyrophilous fungi reveals a link between fire events and developmental genes.</title>
        <authorList>
            <consortium name="DOE Joint Genome Institute"/>
            <person name="Steindorff A.S."/>
            <person name="Carver A."/>
            <person name="Calhoun S."/>
            <person name="Stillman K."/>
            <person name="Liu H."/>
            <person name="Lipzen A."/>
            <person name="Pangilinan J."/>
            <person name="Labutti K."/>
            <person name="Bruns T.D."/>
            <person name="Grigoriev I.V."/>
        </authorList>
    </citation>
    <scope>NUCLEOTIDE SEQUENCE [LARGE SCALE GENOMIC DNA]</scope>
    <source>
        <strain evidence="2 3">CBS 144469</strain>
    </source>
</reference>
<gene>
    <name evidence="2" type="ORF">DFP72DRAFT_453128</name>
</gene>
<dbReference type="CDD" id="cd12087">
    <property type="entry name" value="TM_EGFR-like"/>
    <property type="match status" value="1"/>
</dbReference>